<dbReference type="SMR" id="A0A482WXL9"/>
<dbReference type="InterPro" id="IPR006553">
    <property type="entry name" value="Leu-rich_rpt_Cys-con_subtyp"/>
</dbReference>
<dbReference type="Gene3D" id="3.80.10.10">
    <property type="entry name" value="Ribonuclease Inhibitor"/>
    <property type="match status" value="1"/>
</dbReference>
<dbReference type="EMBL" id="QKKF02022788">
    <property type="protein sequence ID" value="RZF38248.1"/>
    <property type="molecule type" value="Genomic_DNA"/>
</dbReference>
<reference evidence="2 3" key="1">
    <citation type="journal article" date="2017" name="Gigascience">
        <title>Genome sequence of the small brown planthopper, Laodelphax striatellus.</title>
        <authorList>
            <person name="Zhu J."/>
            <person name="Jiang F."/>
            <person name="Wang X."/>
            <person name="Yang P."/>
            <person name="Bao Y."/>
            <person name="Zhao W."/>
            <person name="Wang W."/>
            <person name="Lu H."/>
            <person name="Wang Q."/>
            <person name="Cui N."/>
            <person name="Li J."/>
            <person name="Chen X."/>
            <person name="Luo L."/>
            <person name="Yu J."/>
            <person name="Kang L."/>
            <person name="Cui F."/>
        </authorList>
    </citation>
    <scope>NUCLEOTIDE SEQUENCE [LARGE SCALE GENOMIC DNA]</scope>
    <source>
        <strain evidence="2">Lst14</strain>
    </source>
</reference>
<dbReference type="AlphaFoldDB" id="A0A482WXL9"/>
<name>A0A482WXL9_LAOST</name>
<dbReference type="GO" id="GO:0031146">
    <property type="term" value="P:SCF-dependent proteasomal ubiquitin-dependent protein catabolic process"/>
    <property type="evidence" value="ECO:0007669"/>
    <property type="project" value="TreeGrafter"/>
</dbReference>
<evidence type="ECO:0000313" key="3">
    <source>
        <dbReference type="Proteomes" id="UP000291343"/>
    </source>
</evidence>
<feature type="domain" description="F-box/LRR-repeat protein 15-like leucin rich repeat" evidence="1">
    <location>
        <begin position="94"/>
        <end position="227"/>
    </location>
</feature>
<dbReference type="InParanoid" id="A0A482WXL9"/>
<keyword evidence="3" id="KW-1185">Reference proteome</keyword>
<dbReference type="GO" id="GO:0019005">
    <property type="term" value="C:SCF ubiquitin ligase complex"/>
    <property type="evidence" value="ECO:0007669"/>
    <property type="project" value="TreeGrafter"/>
</dbReference>
<proteinExistence type="predicted"/>
<sequence>MNNNEINEPENLSFYSFNTVDSLLTLSINTIATDKWKDYASLSILPASIKNRILRVLCKRGCLTIEAMSALLSSDVQDLNLSECVVTNDHLKLIAKCKRIYNLNMNRGRYQNHLFTTEELMGLIPKMPHLTQLFTEGNESITDEVIDLLSSSCHKLTTLDVGNCPLTDKAAASIAKLEHLMSLNLSNTKVSDAGVFSITNGACGKRLFEIKMNNCKLITDNAIRSVAENCPCIEILVCHGCPKLTGKCELILTRLLSKRNVKHLTYTVF</sequence>
<accession>A0A482WXL9</accession>
<organism evidence="2 3">
    <name type="scientific">Laodelphax striatellus</name>
    <name type="common">Small brown planthopper</name>
    <name type="synonym">Delphax striatella</name>
    <dbReference type="NCBI Taxonomy" id="195883"/>
    <lineage>
        <taxon>Eukaryota</taxon>
        <taxon>Metazoa</taxon>
        <taxon>Ecdysozoa</taxon>
        <taxon>Arthropoda</taxon>
        <taxon>Hexapoda</taxon>
        <taxon>Insecta</taxon>
        <taxon>Pterygota</taxon>
        <taxon>Neoptera</taxon>
        <taxon>Paraneoptera</taxon>
        <taxon>Hemiptera</taxon>
        <taxon>Auchenorrhyncha</taxon>
        <taxon>Fulgoroidea</taxon>
        <taxon>Delphacidae</taxon>
        <taxon>Criomorphinae</taxon>
        <taxon>Laodelphax</taxon>
    </lineage>
</organism>
<dbReference type="PANTHER" id="PTHR13318">
    <property type="entry name" value="PARTNER OF PAIRED, ISOFORM B-RELATED"/>
    <property type="match status" value="1"/>
</dbReference>
<evidence type="ECO:0000259" key="1">
    <source>
        <dbReference type="Pfam" id="PF25372"/>
    </source>
</evidence>
<dbReference type="InterPro" id="IPR057207">
    <property type="entry name" value="FBXL15_LRR"/>
</dbReference>
<dbReference type="SUPFAM" id="SSF52047">
    <property type="entry name" value="RNI-like"/>
    <property type="match status" value="1"/>
</dbReference>
<dbReference type="InterPro" id="IPR032675">
    <property type="entry name" value="LRR_dom_sf"/>
</dbReference>
<dbReference type="OrthoDB" id="10257471at2759"/>
<evidence type="ECO:0000313" key="2">
    <source>
        <dbReference type="EMBL" id="RZF38248.1"/>
    </source>
</evidence>
<dbReference type="SMART" id="SM00367">
    <property type="entry name" value="LRR_CC"/>
    <property type="match status" value="3"/>
</dbReference>
<protein>
    <recommendedName>
        <fullName evidence="1">F-box/LRR-repeat protein 15-like leucin rich repeat domain-containing protein</fullName>
    </recommendedName>
</protein>
<dbReference type="Pfam" id="PF25372">
    <property type="entry name" value="DUF7885"/>
    <property type="match status" value="1"/>
</dbReference>
<gene>
    <name evidence="2" type="ORF">LSTR_LSTR014065</name>
</gene>
<comment type="caution">
    <text evidence="2">The sequence shown here is derived from an EMBL/GenBank/DDBJ whole genome shotgun (WGS) entry which is preliminary data.</text>
</comment>
<dbReference type="Proteomes" id="UP000291343">
    <property type="component" value="Unassembled WGS sequence"/>
</dbReference>
<dbReference type="STRING" id="195883.A0A482WXL9"/>